<dbReference type="Proteomes" id="UP000192042">
    <property type="component" value="Chromosome I"/>
</dbReference>
<name>A0A1W1I8I1_9BACT</name>
<gene>
    <name evidence="2" type="ORF">NSJP_2936</name>
</gene>
<keyword evidence="1" id="KW-0472">Membrane</keyword>
<proteinExistence type="predicted"/>
<accession>A0A1W1I8I1</accession>
<keyword evidence="3" id="KW-1185">Reference proteome</keyword>
<protein>
    <submittedName>
        <fullName evidence="2">Uncharacterized protein</fullName>
    </submittedName>
</protein>
<evidence type="ECO:0000313" key="2">
    <source>
        <dbReference type="EMBL" id="SLM49103.1"/>
    </source>
</evidence>
<feature type="transmembrane region" description="Helical" evidence="1">
    <location>
        <begin position="6"/>
        <end position="26"/>
    </location>
</feature>
<evidence type="ECO:0000313" key="3">
    <source>
        <dbReference type="Proteomes" id="UP000192042"/>
    </source>
</evidence>
<organism evidence="2 3">
    <name type="scientific">Nitrospira japonica</name>
    <dbReference type="NCBI Taxonomy" id="1325564"/>
    <lineage>
        <taxon>Bacteria</taxon>
        <taxon>Pseudomonadati</taxon>
        <taxon>Nitrospirota</taxon>
        <taxon>Nitrospiria</taxon>
        <taxon>Nitrospirales</taxon>
        <taxon>Nitrospiraceae</taxon>
        <taxon>Nitrospira</taxon>
    </lineage>
</organism>
<dbReference type="EMBL" id="LT828648">
    <property type="protein sequence ID" value="SLM49103.1"/>
    <property type="molecule type" value="Genomic_DNA"/>
</dbReference>
<dbReference type="KEGG" id="nja:NSJP_2936"/>
<keyword evidence="1" id="KW-0812">Transmembrane</keyword>
<reference evidence="2 3" key="1">
    <citation type="submission" date="2017-03" db="EMBL/GenBank/DDBJ databases">
        <authorList>
            <person name="Afonso C.L."/>
            <person name="Miller P.J."/>
            <person name="Scott M.A."/>
            <person name="Spackman E."/>
            <person name="Goraichik I."/>
            <person name="Dimitrov K.M."/>
            <person name="Suarez D.L."/>
            <person name="Swayne D.E."/>
        </authorList>
    </citation>
    <scope>NUCLEOTIDE SEQUENCE [LARGE SCALE GENOMIC DNA]</scope>
    <source>
        <strain evidence="2">Genome sequencing of Nitrospira japonica strain NJ11</strain>
    </source>
</reference>
<sequence length="28" mass="3238">MDFAVILILSNTLMAVLIYIVITKIWQD</sequence>
<keyword evidence="1" id="KW-1133">Transmembrane helix</keyword>
<dbReference type="AlphaFoldDB" id="A0A1W1I8I1"/>
<evidence type="ECO:0000256" key="1">
    <source>
        <dbReference type="SAM" id="Phobius"/>
    </source>
</evidence>